<feature type="domain" description="Lantibiotic immunity protein Spa1 C-terminal" evidence="1">
    <location>
        <begin position="44"/>
        <end position="141"/>
    </location>
</feature>
<evidence type="ECO:0000313" key="3">
    <source>
        <dbReference type="Proteomes" id="UP000029267"/>
    </source>
</evidence>
<keyword evidence="3" id="KW-1185">Reference proteome</keyword>
<evidence type="ECO:0000259" key="1">
    <source>
        <dbReference type="Pfam" id="PF18218"/>
    </source>
</evidence>
<proteinExistence type="predicted"/>
<protein>
    <recommendedName>
        <fullName evidence="1">Lantibiotic immunity protein Spa1 C-terminal domain-containing protein</fullName>
    </recommendedName>
</protein>
<accession>A0ABU6BJR8</accession>
<dbReference type="InterPro" id="IPR040876">
    <property type="entry name" value="Spa1_C"/>
</dbReference>
<evidence type="ECO:0000313" key="2">
    <source>
        <dbReference type="EMBL" id="MEB3751919.1"/>
    </source>
</evidence>
<gene>
    <name evidence="2" type="ORF">EP10_002791</name>
</gene>
<dbReference type="Pfam" id="PF18218">
    <property type="entry name" value="Spa1_C"/>
    <property type="match status" value="1"/>
</dbReference>
<reference evidence="2 3" key="1">
    <citation type="journal article" date="2014" name="Genome Announc.">
        <title>Draft Genome Sequence of Geobacillus icigianus Strain G1w1T Isolated from Hot Springs in the Valley of Geysers, Kamchatka (Russian Federation).</title>
        <authorList>
            <person name="Bryanskaya A.V."/>
            <person name="Rozanov A.S."/>
            <person name="Logacheva M.D."/>
            <person name="Kotenko A.V."/>
            <person name="Peltek S.E."/>
        </authorList>
    </citation>
    <scope>NUCLEOTIDE SEQUENCE [LARGE SCALE GENOMIC DNA]</scope>
    <source>
        <strain evidence="2 3">G1w1</strain>
    </source>
</reference>
<organism evidence="2 3">
    <name type="scientific">Geobacillus icigianus</name>
    <dbReference type="NCBI Taxonomy" id="1430331"/>
    <lineage>
        <taxon>Bacteria</taxon>
        <taxon>Bacillati</taxon>
        <taxon>Bacillota</taxon>
        <taxon>Bacilli</taxon>
        <taxon>Bacillales</taxon>
        <taxon>Anoxybacillaceae</taxon>
        <taxon>Geobacillus</taxon>
    </lineage>
</organism>
<dbReference type="NCBIfam" id="NF033433">
    <property type="entry name" value="NisI_immun_dup"/>
    <property type="match status" value="1"/>
</dbReference>
<dbReference type="EMBL" id="JPYA02000004">
    <property type="protein sequence ID" value="MEB3751919.1"/>
    <property type="molecule type" value="Genomic_DNA"/>
</dbReference>
<name>A0ABU6BJR8_9BACL</name>
<dbReference type="PROSITE" id="PS51257">
    <property type="entry name" value="PROKAR_LIPOPROTEIN"/>
    <property type="match status" value="1"/>
</dbReference>
<comment type="caution">
    <text evidence="2">The sequence shown here is derived from an EMBL/GenBank/DDBJ whole genome shotgun (WGS) entry which is preliminary data.</text>
</comment>
<dbReference type="Gene3D" id="2.170.150.60">
    <property type="match status" value="1"/>
</dbReference>
<dbReference type="RefSeq" id="WP_033020700.1">
    <property type="nucleotide sequence ID" value="NZ_JPYA02000004.1"/>
</dbReference>
<sequence>MKHSILLVVWIGIFFIGGCSVISDLKKTATQNMEIDRQLPKYELNKDNLQEIRYQGRIYVIQAAKVDRQHLNKPIGKVAETITINEHHRILSKKELRKIELIPDQKDEKRTHLNFGWVYSIKGVNPEEEVAVTVNHQFLIAKRK</sequence>
<dbReference type="Proteomes" id="UP000029267">
    <property type="component" value="Unassembled WGS sequence"/>
</dbReference>